<evidence type="ECO:0000256" key="1">
    <source>
        <dbReference type="PROSITE-ProRule" id="PRU00042"/>
    </source>
</evidence>
<keyword evidence="1" id="KW-0862">Zinc</keyword>
<keyword evidence="5" id="KW-1185">Reference proteome</keyword>
<feature type="compositionally biased region" description="Basic and acidic residues" evidence="2">
    <location>
        <begin position="18"/>
        <end position="27"/>
    </location>
</feature>
<dbReference type="SMART" id="SM00355">
    <property type="entry name" value="ZnF_C2H2"/>
    <property type="match status" value="3"/>
</dbReference>
<dbReference type="EMBL" id="SWKU01000004">
    <property type="protein sequence ID" value="KAF3007812.1"/>
    <property type="molecule type" value="Genomic_DNA"/>
</dbReference>
<dbReference type="GO" id="GO:0008270">
    <property type="term" value="F:zinc ion binding"/>
    <property type="evidence" value="ECO:0007669"/>
    <property type="project" value="UniProtKB-KW"/>
</dbReference>
<dbReference type="PROSITE" id="PS50157">
    <property type="entry name" value="ZINC_FINGER_C2H2_2"/>
    <property type="match status" value="1"/>
</dbReference>
<dbReference type="OrthoDB" id="3524154at2759"/>
<dbReference type="Gene3D" id="3.30.160.60">
    <property type="entry name" value="Classic Zinc Finger"/>
    <property type="match status" value="1"/>
</dbReference>
<sequence>MAIPNAREPVPPPLPPPRHIDDLRAGHSDPGWQWGNTDNPKENGFSGNRLATVKPGSSLYGGSGSGQVHHPHPRDLSSADHLFNGREPSISLSLDDMSSEGSRDHNSDEDRSGKTRPSLANHRFTSEKQLGQKALDHSSHAYDKQLLSKIGGPNTPTRTAAPQLSSSTQDPPADPPTHKLNGHQLKPLSVPDRLHPESPATKWPQSGAISPGYTGFRSPVFDGSDAHRARFGSISTPGPLDDALPLHRGSYDHSFFSDHEFSGMEENGMRNLNIDDRSPAGSEEYYMQQKISLKRRASSPPPEAVRDDRPTTSGNRDLYHRRSAQMLVNRNTPASRFQMHHGSLSSVSSSAPRTGSVGSSLGFSTTASSMTSYGGDQRLSPNALSPSGPELGPVSPYAASRSLNPSPRGSLSRPQHQRGYSESEHPAQIRRLSQESNIHSRQNSMASRIPGSYICECCPKKPKKFDSEDDLRSHELEKQYICQYCPNRFKNKNEAERHQNSLHLRRHSWSCAALAGVQAAFHSNPTSPAAADLCGFCGQEFPNPPNWDARAEHLNHAHKFGECNQAKKFFRADHFRQHLKHSHAGTSGKWTNMLENACMREESPPQERTGSVGSAQGPSVPPLASKPGVISEAHNES</sequence>
<dbReference type="Pfam" id="PF24537">
    <property type="entry name" value="zf-C2H2_fungi"/>
    <property type="match status" value="1"/>
</dbReference>
<reference evidence="4" key="1">
    <citation type="submission" date="2019-04" db="EMBL/GenBank/DDBJ databases">
        <title>Sequencing of skin fungus with MAO and IRED activity.</title>
        <authorList>
            <person name="Marsaioli A.J."/>
            <person name="Bonatto J.M.C."/>
            <person name="Reis Junior O."/>
        </authorList>
    </citation>
    <scope>NUCLEOTIDE SEQUENCE</scope>
    <source>
        <strain evidence="4">30M1</strain>
    </source>
</reference>
<feature type="region of interest" description="Disordered" evidence="2">
    <location>
        <begin position="600"/>
        <end position="637"/>
    </location>
</feature>
<feature type="compositionally biased region" description="Basic and acidic residues" evidence="2">
    <location>
        <begin position="134"/>
        <end position="143"/>
    </location>
</feature>
<proteinExistence type="predicted"/>
<name>A0A9P4TKH5_CURKU</name>
<comment type="caution">
    <text evidence="4">The sequence shown here is derived from an EMBL/GenBank/DDBJ whole genome shotgun (WGS) entry which is preliminary data.</text>
</comment>
<protein>
    <recommendedName>
        <fullName evidence="3">C2H2-type domain-containing protein</fullName>
    </recommendedName>
</protein>
<evidence type="ECO:0000259" key="3">
    <source>
        <dbReference type="PROSITE" id="PS50157"/>
    </source>
</evidence>
<dbReference type="Proteomes" id="UP000801428">
    <property type="component" value="Unassembled WGS sequence"/>
</dbReference>
<feature type="region of interest" description="Disordered" evidence="2">
    <location>
        <begin position="368"/>
        <end position="427"/>
    </location>
</feature>
<keyword evidence="1" id="KW-0479">Metal-binding</keyword>
<feature type="compositionally biased region" description="Basic and acidic residues" evidence="2">
    <location>
        <begin position="101"/>
        <end position="113"/>
    </location>
</feature>
<feature type="region of interest" description="Disordered" evidence="2">
    <location>
        <begin position="339"/>
        <end position="358"/>
    </location>
</feature>
<feature type="compositionally biased region" description="Polar residues" evidence="2">
    <location>
        <begin position="606"/>
        <end position="617"/>
    </location>
</feature>
<dbReference type="InterPro" id="IPR057026">
    <property type="entry name" value="Znf-C2H2_ascomycetes"/>
</dbReference>
<dbReference type="AlphaFoldDB" id="A0A9P4TKH5"/>
<organism evidence="4 5">
    <name type="scientific">Curvularia kusanoi</name>
    <name type="common">Cochliobolus kusanoi</name>
    <dbReference type="NCBI Taxonomy" id="90978"/>
    <lineage>
        <taxon>Eukaryota</taxon>
        <taxon>Fungi</taxon>
        <taxon>Dikarya</taxon>
        <taxon>Ascomycota</taxon>
        <taxon>Pezizomycotina</taxon>
        <taxon>Dothideomycetes</taxon>
        <taxon>Pleosporomycetidae</taxon>
        <taxon>Pleosporales</taxon>
        <taxon>Pleosporineae</taxon>
        <taxon>Pleosporaceae</taxon>
        <taxon>Curvularia</taxon>
    </lineage>
</organism>
<feature type="compositionally biased region" description="Polar residues" evidence="2">
    <location>
        <begin position="154"/>
        <end position="170"/>
    </location>
</feature>
<accession>A0A9P4TKH5</accession>
<feature type="compositionally biased region" description="Polar residues" evidence="2">
    <location>
        <begin position="368"/>
        <end position="385"/>
    </location>
</feature>
<evidence type="ECO:0000313" key="5">
    <source>
        <dbReference type="Proteomes" id="UP000801428"/>
    </source>
</evidence>
<evidence type="ECO:0000256" key="2">
    <source>
        <dbReference type="SAM" id="MobiDB-lite"/>
    </source>
</evidence>
<dbReference type="InterPro" id="IPR013087">
    <property type="entry name" value="Znf_C2H2_type"/>
</dbReference>
<feature type="region of interest" description="Disordered" evidence="2">
    <location>
        <begin position="292"/>
        <end position="323"/>
    </location>
</feature>
<dbReference type="SUPFAM" id="SSF57667">
    <property type="entry name" value="beta-beta-alpha zinc fingers"/>
    <property type="match status" value="1"/>
</dbReference>
<dbReference type="InterPro" id="IPR036236">
    <property type="entry name" value="Znf_C2H2_sf"/>
</dbReference>
<dbReference type="PROSITE" id="PS00028">
    <property type="entry name" value="ZINC_FINGER_C2H2_1"/>
    <property type="match status" value="1"/>
</dbReference>
<keyword evidence="1" id="KW-0863">Zinc-finger</keyword>
<feature type="compositionally biased region" description="Polar residues" evidence="2">
    <location>
        <begin position="401"/>
        <end position="418"/>
    </location>
</feature>
<feature type="region of interest" description="Disordered" evidence="2">
    <location>
        <begin position="1"/>
        <end position="216"/>
    </location>
</feature>
<feature type="domain" description="C2H2-type" evidence="3">
    <location>
        <begin position="480"/>
        <end position="508"/>
    </location>
</feature>
<gene>
    <name evidence="4" type="ORF">E8E13_010518</name>
</gene>
<evidence type="ECO:0000313" key="4">
    <source>
        <dbReference type="EMBL" id="KAF3007812.1"/>
    </source>
</evidence>